<keyword evidence="2" id="KW-1185">Reference proteome</keyword>
<proteinExistence type="predicted"/>
<protein>
    <submittedName>
        <fullName evidence="1">Uncharacterized protein</fullName>
    </submittedName>
</protein>
<dbReference type="EMBL" id="BGPR01000910">
    <property type="protein sequence ID" value="GBM39881.1"/>
    <property type="molecule type" value="Genomic_DNA"/>
</dbReference>
<sequence>MCRKVLPYSLLPLHSLPWQLKLDLLFLPLVCNLYEEAFHKLRQLGYNYLATDCTSLLFQVSSQLFARKEELRCNRHCSVHVDRPVIKRELLVQHKTIDSELCPT</sequence>
<organism evidence="1 2">
    <name type="scientific">Araneus ventricosus</name>
    <name type="common">Orbweaver spider</name>
    <name type="synonym">Epeira ventricosa</name>
    <dbReference type="NCBI Taxonomy" id="182803"/>
    <lineage>
        <taxon>Eukaryota</taxon>
        <taxon>Metazoa</taxon>
        <taxon>Ecdysozoa</taxon>
        <taxon>Arthropoda</taxon>
        <taxon>Chelicerata</taxon>
        <taxon>Arachnida</taxon>
        <taxon>Araneae</taxon>
        <taxon>Araneomorphae</taxon>
        <taxon>Entelegynae</taxon>
        <taxon>Araneoidea</taxon>
        <taxon>Araneidae</taxon>
        <taxon>Araneus</taxon>
    </lineage>
</organism>
<dbReference type="Proteomes" id="UP000499080">
    <property type="component" value="Unassembled WGS sequence"/>
</dbReference>
<reference evidence="1 2" key="1">
    <citation type="journal article" date="2019" name="Sci. Rep.">
        <title>Orb-weaving spider Araneus ventricosus genome elucidates the spidroin gene catalogue.</title>
        <authorList>
            <person name="Kono N."/>
            <person name="Nakamura H."/>
            <person name="Ohtoshi R."/>
            <person name="Moran D.A.P."/>
            <person name="Shinohara A."/>
            <person name="Yoshida Y."/>
            <person name="Fujiwara M."/>
            <person name="Mori M."/>
            <person name="Tomita M."/>
            <person name="Arakawa K."/>
        </authorList>
    </citation>
    <scope>NUCLEOTIDE SEQUENCE [LARGE SCALE GENOMIC DNA]</scope>
</reference>
<evidence type="ECO:0000313" key="2">
    <source>
        <dbReference type="Proteomes" id="UP000499080"/>
    </source>
</evidence>
<dbReference type="AlphaFoldDB" id="A0A4Y2FF91"/>
<gene>
    <name evidence="1" type="ORF">AVEN_250206_1</name>
</gene>
<evidence type="ECO:0000313" key="1">
    <source>
        <dbReference type="EMBL" id="GBM39881.1"/>
    </source>
</evidence>
<name>A0A4Y2FF91_ARAVE</name>
<accession>A0A4Y2FF91</accession>
<comment type="caution">
    <text evidence="1">The sequence shown here is derived from an EMBL/GenBank/DDBJ whole genome shotgun (WGS) entry which is preliminary data.</text>
</comment>